<name>A0ABT9QCR7_9ACTN</name>
<proteinExistence type="predicted"/>
<sequence length="163" mass="16824">MEGFLLSVHVLAGIVFVGGSAVAASLFPRYAPVATSVAVGPAAEGVPAGPRPEAPGDRNRAVAVALHRITRGYGVFGVVVPVVGIALALVQGRMGEIWINIAMILTAGAGGLLALYICPRQRDALADPDDGGRLRTLSMLAGIYNLLWATVVVLMIVRPGAYP</sequence>
<protein>
    <submittedName>
        <fullName evidence="2">Threonine/homoserine efflux transporter RhtA</fullName>
    </submittedName>
</protein>
<keyword evidence="1" id="KW-0472">Membrane</keyword>
<evidence type="ECO:0000256" key="1">
    <source>
        <dbReference type="SAM" id="Phobius"/>
    </source>
</evidence>
<evidence type="ECO:0000313" key="3">
    <source>
        <dbReference type="Proteomes" id="UP001225356"/>
    </source>
</evidence>
<keyword evidence="1" id="KW-0812">Transmembrane</keyword>
<accession>A0ABT9QCR7</accession>
<feature type="transmembrane region" description="Helical" evidence="1">
    <location>
        <begin position="137"/>
        <end position="157"/>
    </location>
</feature>
<gene>
    <name evidence="2" type="ORF">J2853_003324</name>
</gene>
<comment type="caution">
    <text evidence="2">The sequence shown here is derived from an EMBL/GenBank/DDBJ whole genome shotgun (WGS) entry which is preliminary data.</text>
</comment>
<reference evidence="2 3" key="1">
    <citation type="submission" date="2023-07" db="EMBL/GenBank/DDBJ databases">
        <title>Sequencing the genomes of 1000 actinobacteria strains.</title>
        <authorList>
            <person name="Klenk H.-P."/>
        </authorList>
    </citation>
    <scope>NUCLEOTIDE SEQUENCE [LARGE SCALE GENOMIC DNA]</scope>
    <source>
        <strain evidence="2 3">DSM 46740</strain>
    </source>
</reference>
<dbReference type="EMBL" id="JAUSQU010000001">
    <property type="protein sequence ID" value="MDP9844113.1"/>
    <property type="molecule type" value="Genomic_DNA"/>
</dbReference>
<keyword evidence="1" id="KW-1133">Transmembrane helix</keyword>
<dbReference type="RefSeq" id="WP_307558729.1">
    <property type="nucleotide sequence ID" value="NZ_JAUSQU010000001.1"/>
</dbReference>
<feature type="transmembrane region" description="Helical" evidence="1">
    <location>
        <begin position="97"/>
        <end position="117"/>
    </location>
</feature>
<keyword evidence="3" id="KW-1185">Reference proteome</keyword>
<organism evidence="2 3">
    <name type="scientific">Streptosporangium lutulentum</name>
    <dbReference type="NCBI Taxonomy" id="1461250"/>
    <lineage>
        <taxon>Bacteria</taxon>
        <taxon>Bacillati</taxon>
        <taxon>Actinomycetota</taxon>
        <taxon>Actinomycetes</taxon>
        <taxon>Streptosporangiales</taxon>
        <taxon>Streptosporangiaceae</taxon>
        <taxon>Streptosporangium</taxon>
    </lineage>
</organism>
<evidence type="ECO:0000313" key="2">
    <source>
        <dbReference type="EMBL" id="MDP9844113.1"/>
    </source>
</evidence>
<dbReference type="Proteomes" id="UP001225356">
    <property type="component" value="Unassembled WGS sequence"/>
</dbReference>
<feature type="transmembrane region" description="Helical" evidence="1">
    <location>
        <begin position="72"/>
        <end position="90"/>
    </location>
</feature>